<feature type="transmembrane region" description="Helical" evidence="1">
    <location>
        <begin position="68"/>
        <end position="88"/>
    </location>
</feature>
<dbReference type="AlphaFoldDB" id="B3JGG4"/>
<evidence type="ECO:0008006" key="4">
    <source>
        <dbReference type="Google" id="ProtNLM"/>
    </source>
</evidence>
<feature type="transmembrane region" description="Helical" evidence="1">
    <location>
        <begin position="192"/>
        <end position="210"/>
    </location>
</feature>
<protein>
    <recommendedName>
        <fullName evidence="4">Transmembrane protein</fullName>
    </recommendedName>
</protein>
<evidence type="ECO:0000313" key="2">
    <source>
        <dbReference type="EMBL" id="EDV02012.1"/>
    </source>
</evidence>
<name>B3JGG4_9BACT</name>
<comment type="caution">
    <text evidence="2">The sequence shown here is derived from an EMBL/GenBank/DDBJ whole genome shotgun (WGS) entry which is preliminary data.</text>
</comment>
<evidence type="ECO:0000313" key="3">
    <source>
        <dbReference type="Proteomes" id="UP000003146"/>
    </source>
</evidence>
<feature type="transmembrane region" description="Helical" evidence="1">
    <location>
        <begin position="150"/>
        <end position="180"/>
    </location>
</feature>
<feature type="transmembrane region" description="Helical" evidence="1">
    <location>
        <begin position="231"/>
        <end position="256"/>
    </location>
</feature>
<reference evidence="2 3" key="1">
    <citation type="submission" date="2008-04" db="EMBL/GenBank/DDBJ databases">
        <title>Draft genome sequence of Bacteroides coprocola (DSM 17136).</title>
        <authorList>
            <person name="Sudarsanam P."/>
            <person name="Ley R."/>
            <person name="Guruge J."/>
            <person name="Turnbaugh P.J."/>
            <person name="Mahowald M."/>
            <person name="Liep D."/>
            <person name="Gordon J."/>
        </authorList>
    </citation>
    <scope>NUCLEOTIDE SEQUENCE [LARGE SCALE GENOMIC DNA]</scope>
    <source>
        <strain evidence="2 3">DSM 17136</strain>
    </source>
</reference>
<keyword evidence="1" id="KW-0812">Transmembrane</keyword>
<dbReference type="Pfam" id="PF19529">
    <property type="entry name" value="DUF6057"/>
    <property type="match status" value="1"/>
</dbReference>
<dbReference type="eggNOG" id="ENOG502ZAEB">
    <property type="taxonomic scope" value="Bacteria"/>
</dbReference>
<feature type="transmembrane region" description="Helical" evidence="1">
    <location>
        <begin position="7"/>
        <end position="27"/>
    </location>
</feature>
<dbReference type="HOGENOM" id="CLU_033046_0_0_10"/>
<dbReference type="STRING" id="470145.BACCOP_00966"/>
<gene>
    <name evidence="2" type="ORF">BACCOP_00966</name>
</gene>
<accession>B3JGG4</accession>
<dbReference type="EMBL" id="ABIY02000065">
    <property type="protein sequence ID" value="EDV02012.1"/>
    <property type="molecule type" value="Genomic_DNA"/>
</dbReference>
<reference evidence="2 3" key="2">
    <citation type="submission" date="2008-04" db="EMBL/GenBank/DDBJ databases">
        <authorList>
            <person name="Fulton L."/>
            <person name="Clifton S."/>
            <person name="Fulton B."/>
            <person name="Xu J."/>
            <person name="Minx P."/>
            <person name="Pepin K.H."/>
            <person name="Johnson M."/>
            <person name="Thiruvilangam P."/>
            <person name="Bhonagiri V."/>
            <person name="Nash W.E."/>
            <person name="Mardis E.R."/>
            <person name="Wilson R.K."/>
        </authorList>
    </citation>
    <scope>NUCLEOTIDE SEQUENCE [LARGE SCALE GENOMIC DNA]</scope>
    <source>
        <strain evidence="2 3">DSM 17136</strain>
    </source>
</reference>
<feature type="transmembrane region" description="Helical" evidence="1">
    <location>
        <begin position="123"/>
        <end position="143"/>
    </location>
</feature>
<dbReference type="Proteomes" id="UP000003146">
    <property type="component" value="Unassembled WGS sequence"/>
</dbReference>
<feature type="transmembrane region" description="Helical" evidence="1">
    <location>
        <begin position="262"/>
        <end position="281"/>
    </location>
</feature>
<evidence type="ECO:0000256" key="1">
    <source>
        <dbReference type="SAM" id="Phobius"/>
    </source>
</evidence>
<proteinExistence type="predicted"/>
<dbReference type="RefSeq" id="WP_007568648.1">
    <property type="nucleotide sequence ID" value="NZ_DS981478.1"/>
</dbReference>
<organism evidence="2 3">
    <name type="scientific">Phocaeicola coprocola DSM 17136</name>
    <dbReference type="NCBI Taxonomy" id="470145"/>
    <lineage>
        <taxon>Bacteria</taxon>
        <taxon>Pseudomonadati</taxon>
        <taxon>Bacteroidota</taxon>
        <taxon>Bacteroidia</taxon>
        <taxon>Bacteroidales</taxon>
        <taxon>Bacteroidaceae</taxon>
        <taxon>Phocaeicola</taxon>
    </lineage>
</organism>
<feature type="transmembrane region" description="Helical" evidence="1">
    <location>
        <begin position="100"/>
        <end position="117"/>
    </location>
</feature>
<dbReference type="InterPro" id="IPR045692">
    <property type="entry name" value="DUF6057"/>
</dbReference>
<sequence length="583" mass="67842">MQNNIRALLSILFVGIAFLFWAIYYPFHLLYQEQYLLFLYIPSYFFDKLSYPGGVGEYIAEFLTQFYYYPYLGALIVALLLGGIQRLMYRIMLKMQKNSIDWYVLSFIPSLGAWAFLCDENSLLAGIVSLLLSMGISYGYMSLSRQWVKYVYVLGVFPLLYWCVGGVCIVTLCLILAYEWLVDSISIKHKSAISLLMVIAWGISVGYAILHLQYPVSRLITGIGYYRFPTLIPFSGVLTCVIVVLLAGGVVFLPLYQKYRSLYWSIQSIVVLTLGAGWIYSATSMKKERDMAYDYWASTCQWQQIIQSAEQNNPDTPLSVVCLNLALGKTGQLGERMFQFFQNGTDGLIPDFVRDYTIPLTVNEVYFHLGMINTSQRYVFEAMEANPSYHKSTRCIRRLAETNLLNGEYKVAAKYLNLLKHTLFYKKWAEETETYLYEEDKINSHPEWGRLRKMRYTEDFLFSENEKDMMLGLLLVHNKNNRLAFEYLLAYTLLNRDIASFLKYYPIGKNMGYAVIPRSYQEALVYVWTQSHPNFQGMPWSISPVVMKEVTEFATHYVRAPKDEAFFLNRFGKSYWYYLLFRK</sequence>
<keyword evidence="1" id="KW-1133">Transmembrane helix</keyword>
<keyword evidence="1" id="KW-0472">Membrane</keyword>